<evidence type="ECO:0000256" key="11">
    <source>
        <dbReference type="ARBA" id="ARBA00023004"/>
    </source>
</evidence>
<evidence type="ECO:0000256" key="10">
    <source>
        <dbReference type="ARBA" id="ARBA00023002"/>
    </source>
</evidence>
<evidence type="ECO:0000256" key="16">
    <source>
        <dbReference type="SAM" id="Phobius"/>
    </source>
</evidence>
<reference evidence="17 18" key="1">
    <citation type="submission" date="2024-04" db="EMBL/GenBank/DDBJ databases">
        <authorList>
            <person name="Rising A."/>
            <person name="Reimegard J."/>
            <person name="Sonavane S."/>
            <person name="Akerstrom W."/>
            <person name="Nylinder S."/>
            <person name="Hedman E."/>
            <person name="Kallberg Y."/>
        </authorList>
    </citation>
    <scope>NUCLEOTIDE SEQUENCE [LARGE SCALE GENOMIC DNA]</scope>
</reference>
<dbReference type="FunFam" id="1.10.630.10:FF:000238">
    <property type="entry name" value="Cytochrome P450 2A6"/>
    <property type="match status" value="1"/>
</dbReference>
<feature type="binding site" description="axial binding residue" evidence="14">
    <location>
        <position position="442"/>
    </location>
    <ligand>
        <name>heme</name>
        <dbReference type="ChEBI" id="CHEBI:30413"/>
    </ligand>
    <ligandPart>
        <name>Fe</name>
        <dbReference type="ChEBI" id="CHEBI:18248"/>
    </ligandPart>
</feature>
<name>A0AAV1ZQF9_9ARAC</name>
<dbReference type="PRINTS" id="PR00463">
    <property type="entry name" value="EP450I"/>
</dbReference>
<dbReference type="PANTHER" id="PTHR24300">
    <property type="entry name" value="CYTOCHROME P450 508A4-RELATED"/>
    <property type="match status" value="1"/>
</dbReference>
<proteinExistence type="inferred from homology"/>
<evidence type="ECO:0008006" key="19">
    <source>
        <dbReference type="Google" id="ProtNLM"/>
    </source>
</evidence>
<keyword evidence="8" id="KW-0256">Endoplasmic reticulum</keyword>
<keyword evidence="18" id="KW-1185">Reference proteome</keyword>
<keyword evidence="6 14" id="KW-0349">Heme</keyword>
<dbReference type="InterPro" id="IPR017972">
    <property type="entry name" value="Cyt_P450_CS"/>
</dbReference>
<evidence type="ECO:0000256" key="8">
    <source>
        <dbReference type="ARBA" id="ARBA00022824"/>
    </source>
</evidence>
<dbReference type="Proteomes" id="UP001497382">
    <property type="component" value="Unassembled WGS sequence"/>
</dbReference>
<dbReference type="AlphaFoldDB" id="A0AAV1ZQF9"/>
<dbReference type="GO" id="GO:0005506">
    <property type="term" value="F:iron ion binding"/>
    <property type="evidence" value="ECO:0007669"/>
    <property type="project" value="InterPro"/>
</dbReference>
<dbReference type="InterPro" id="IPR001128">
    <property type="entry name" value="Cyt_P450"/>
</dbReference>
<keyword evidence="12 15" id="KW-0503">Monooxygenase</keyword>
<evidence type="ECO:0000256" key="5">
    <source>
        <dbReference type="ARBA" id="ARBA00010617"/>
    </source>
</evidence>
<accession>A0AAV1ZQF9</accession>
<dbReference type="GO" id="GO:0006805">
    <property type="term" value="P:xenobiotic metabolic process"/>
    <property type="evidence" value="ECO:0007669"/>
    <property type="project" value="TreeGrafter"/>
</dbReference>
<comment type="cofactor">
    <cofactor evidence="1 14">
        <name>heme</name>
        <dbReference type="ChEBI" id="CHEBI:30413"/>
    </cofactor>
</comment>
<evidence type="ECO:0000256" key="12">
    <source>
        <dbReference type="ARBA" id="ARBA00023033"/>
    </source>
</evidence>
<evidence type="ECO:0000256" key="6">
    <source>
        <dbReference type="ARBA" id="ARBA00022617"/>
    </source>
</evidence>
<feature type="transmembrane region" description="Helical" evidence="16">
    <location>
        <begin position="40"/>
        <end position="57"/>
    </location>
</feature>
<dbReference type="GO" id="GO:0008395">
    <property type="term" value="F:steroid hydroxylase activity"/>
    <property type="evidence" value="ECO:0007669"/>
    <property type="project" value="TreeGrafter"/>
</dbReference>
<evidence type="ECO:0000256" key="14">
    <source>
        <dbReference type="PIRSR" id="PIRSR602401-1"/>
    </source>
</evidence>
<feature type="transmembrane region" description="Helical" evidence="16">
    <location>
        <begin position="12"/>
        <end position="28"/>
    </location>
</feature>
<evidence type="ECO:0000313" key="18">
    <source>
        <dbReference type="Proteomes" id="UP001497382"/>
    </source>
</evidence>
<dbReference type="GO" id="GO:0016712">
    <property type="term" value="F:oxidoreductase activity, acting on paired donors, with incorporation or reduction of molecular oxygen, reduced flavin or flavoprotein as one donor, and incorporation of one atom of oxygen"/>
    <property type="evidence" value="ECO:0007669"/>
    <property type="project" value="TreeGrafter"/>
</dbReference>
<dbReference type="EMBL" id="CAXIEN010000073">
    <property type="protein sequence ID" value="CAL1274088.1"/>
    <property type="molecule type" value="Genomic_DNA"/>
</dbReference>
<evidence type="ECO:0000256" key="9">
    <source>
        <dbReference type="ARBA" id="ARBA00022848"/>
    </source>
</evidence>
<comment type="function">
    <text evidence="2">May be involved in the metabolism of insect hormones and in the breakdown of synthetic insecticides.</text>
</comment>
<keyword evidence="11 14" id="KW-0408">Iron</keyword>
<evidence type="ECO:0000313" key="17">
    <source>
        <dbReference type="EMBL" id="CAL1274088.1"/>
    </source>
</evidence>
<dbReference type="PROSITE" id="PS00086">
    <property type="entry name" value="CYTOCHROME_P450"/>
    <property type="match status" value="1"/>
</dbReference>
<comment type="subcellular location">
    <subcellularLocation>
        <location evidence="4">Endoplasmic reticulum membrane</location>
        <topology evidence="4">Peripheral membrane protein</topology>
    </subcellularLocation>
    <subcellularLocation>
        <location evidence="3">Microsome membrane</location>
        <topology evidence="3">Peripheral membrane protein</topology>
    </subcellularLocation>
</comment>
<protein>
    <recommendedName>
        <fullName evidence="19">Cytochrome P450</fullName>
    </recommendedName>
</protein>
<keyword evidence="9" id="KW-0492">Microsome</keyword>
<keyword evidence="16" id="KW-1133">Transmembrane helix</keyword>
<dbReference type="InterPro" id="IPR002401">
    <property type="entry name" value="Cyt_P450_E_grp-I"/>
</dbReference>
<dbReference type="PANTHER" id="PTHR24300:SF403">
    <property type="entry name" value="CYTOCHROME P450 306A1"/>
    <property type="match status" value="1"/>
</dbReference>
<evidence type="ECO:0000256" key="1">
    <source>
        <dbReference type="ARBA" id="ARBA00001971"/>
    </source>
</evidence>
<gene>
    <name evidence="17" type="ORF">LARSCL_LOCUS7277</name>
</gene>
<feature type="transmembrane region" description="Helical" evidence="16">
    <location>
        <begin position="207"/>
        <end position="226"/>
    </location>
</feature>
<comment type="similarity">
    <text evidence="5 15">Belongs to the cytochrome P450 family.</text>
</comment>
<dbReference type="InterPro" id="IPR050182">
    <property type="entry name" value="Cytochrome_P450_fam2"/>
</dbReference>
<dbReference type="PRINTS" id="PR00385">
    <property type="entry name" value="P450"/>
</dbReference>
<organism evidence="17 18">
    <name type="scientific">Larinioides sclopetarius</name>
    <dbReference type="NCBI Taxonomy" id="280406"/>
    <lineage>
        <taxon>Eukaryota</taxon>
        <taxon>Metazoa</taxon>
        <taxon>Ecdysozoa</taxon>
        <taxon>Arthropoda</taxon>
        <taxon>Chelicerata</taxon>
        <taxon>Arachnida</taxon>
        <taxon>Araneae</taxon>
        <taxon>Araneomorphae</taxon>
        <taxon>Entelegynae</taxon>
        <taxon>Araneoidea</taxon>
        <taxon>Araneidae</taxon>
        <taxon>Larinioides</taxon>
    </lineage>
</organism>
<dbReference type="GO" id="GO:0005789">
    <property type="term" value="C:endoplasmic reticulum membrane"/>
    <property type="evidence" value="ECO:0007669"/>
    <property type="project" value="UniProtKB-SubCell"/>
</dbReference>
<dbReference type="GO" id="GO:0006082">
    <property type="term" value="P:organic acid metabolic process"/>
    <property type="evidence" value="ECO:0007669"/>
    <property type="project" value="TreeGrafter"/>
</dbReference>
<evidence type="ECO:0000256" key="3">
    <source>
        <dbReference type="ARBA" id="ARBA00004174"/>
    </source>
</evidence>
<keyword evidence="7 14" id="KW-0479">Metal-binding</keyword>
<comment type="caution">
    <text evidence="17">The sequence shown here is derived from an EMBL/GenBank/DDBJ whole genome shotgun (WGS) entry which is preliminary data.</text>
</comment>
<sequence>MALDQISSQPLLVAFCILIVTFLFLNWWRKNSKLPPGPWGLPIVGYFPFLTVTHLDFTRLSKKYGKVFSFRTVGGRLIVVLNGQKTIKDVLVNRAEEFIGRPHGNNLVSWMSDGIGITQEEGQPWNEQRRFFLQTAKNFGFGKKEFELYIQDEIKAFLQELRSFDGKPNDLRFHLAYTFNSIVSKVVFNRKFEKNTSFKRNLTSMNYMVQIFTGVLNMLIGIPFYLATDVLGDKKIPRGKKEARKFVDQVVDEVKQNYDPSNPNSYIDCYLQQMDELKKKGKLQESSFTDIRLRANAFNLFLEGTESVSSTVTNLLIELSKHPDVQKKIQDELDSAVGRERLPSWTDKQNLPYLDATIQELSRVAALFQITTMYSNFKETTIEGYSIPERSVIISNFYSIHFDPELFPNPEKFDPERFLNNEGKRIKVEGGPYLFGLGKRSCIGESLAQVEIFLLIGSLLQSFNLPYAKDVDSLRAIQRE</sequence>
<keyword evidence="13 16" id="KW-0472">Membrane</keyword>
<evidence type="ECO:0000256" key="15">
    <source>
        <dbReference type="RuleBase" id="RU000461"/>
    </source>
</evidence>
<evidence type="ECO:0000256" key="4">
    <source>
        <dbReference type="ARBA" id="ARBA00004406"/>
    </source>
</evidence>
<keyword evidence="16" id="KW-0812">Transmembrane</keyword>
<dbReference type="SUPFAM" id="SSF48264">
    <property type="entry name" value="Cytochrome P450"/>
    <property type="match status" value="1"/>
</dbReference>
<keyword evidence="10 15" id="KW-0560">Oxidoreductase</keyword>
<dbReference type="GO" id="GO:0020037">
    <property type="term" value="F:heme binding"/>
    <property type="evidence" value="ECO:0007669"/>
    <property type="project" value="InterPro"/>
</dbReference>
<evidence type="ECO:0000256" key="13">
    <source>
        <dbReference type="ARBA" id="ARBA00023136"/>
    </source>
</evidence>
<dbReference type="InterPro" id="IPR036396">
    <property type="entry name" value="Cyt_P450_sf"/>
</dbReference>
<dbReference type="Gene3D" id="1.10.630.10">
    <property type="entry name" value="Cytochrome P450"/>
    <property type="match status" value="1"/>
</dbReference>
<evidence type="ECO:0000256" key="2">
    <source>
        <dbReference type="ARBA" id="ARBA00003690"/>
    </source>
</evidence>
<dbReference type="Pfam" id="PF00067">
    <property type="entry name" value="p450"/>
    <property type="match status" value="1"/>
</dbReference>
<evidence type="ECO:0000256" key="7">
    <source>
        <dbReference type="ARBA" id="ARBA00022723"/>
    </source>
</evidence>